<dbReference type="KEGG" id="pgr:PGTG_18589"/>
<gene>
    <name evidence="2" type="ORF">PGTG_18589</name>
</gene>
<protein>
    <submittedName>
        <fullName evidence="2">Uncharacterized protein</fullName>
    </submittedName>
</protein>
<dbReference type="InParanoid" id="E3L8D5"/>
<dbReference type="EMBL" id="DS178373">
    <property type="protein sequence ID" value="EFP92810.2"/>
    <property type="molecule type" value="Genomic_DNA"/>
</dbReference>
<dbReference type="Proteomes" id="UP000008783">
    <property type="component" value="Unassembled WGS sequence"/>
</dbReference>
<dbReference type="STRING" id="418459.E3L8D5"/>
<dbReference type="OrthoDB" id="10610116at2759"/>
<accession>E3L8D5</accession>
<dbReference type="GeneID" id="10542523"/>
<proteinExistence type="predicted"/>
<dbReference type="HOGENOM" id="CLU_871937_0_0_1"/>
<feature type="region of interest" description="Disordered" evidence="1">
    <location>
        <begin position="166"/>
        <end position="319"/>
    </location>
</feature>
<evidence type="ECO:0000256" key="1">
    <source>
        <dbReference type="SAM" id="MobiDB-lite"/>
    </source>
</evidence>
<sequence>MGEAFLDMFAVDPNPTGAFLDFVKGILAAQKVSGAEEAPLPPKKRKRATTSSQLSLERCREDLGGVTRVPGGKDVDHLHAVREKLKYALFKASHGVWRKGWPGKDTQQKLAKLKIVLCVQPNALSVTPTDFCGRSASISQGNAERLHTAIENGWVELRGPPVVDTVQNLGDTSEDQTETQTNESNRLRVPVGAMPPSVTIKAKKKRQPKGPSSRISTSTTTSQEKNPSSSSKSNTKAIQNKKTNVKSKSDARQGVGSKKNKKRKTRLSNDDSESAVSSGTSDDDGDVEEELMRNYQDEDRDDDQDDQDEHDDQDNQGRD</sequence>
<evidence type="ECO:0000313" key="2">
    <source>
        <dbReference type="EMBL" id="EFP92810.2"/>
    </source>
</evidence>
<feature type="region of interest" description="Disordered" evidence="1">
    <location>
        <begin position="35"/>
        <end position="54"/>
    </location>
</feature>
<evidence type="ECO:0000313" key="3">
    <source>
        <dbReference type="Proteomes" id="UP000008783"/>
    </source>
</evidence>
<dbReference type="RefSeq" id="XP_003337229.2">
    <property type="nucleotide sequence ID" value="XM_003337181.2"/>
</dbReference>
<feature type="compositionally biased region" description="Acidic residues" evidence="1">
    <location>
        <begin position="298"/>
        <end position="312"/>
    </location>
</feature>
<dbReference type="AlphaFoldDB" id="E3L8D5"/>
<name>E3L8D5_PUCGT</name>
<keyword evidence="3" id="KW-1185">Reference proteome</keyword>
<organism evidence="2 3">
    <name type="scientific">Puccinia graminis f. sp. tritici (strain CRL 75-36-700-3 / race SCCL)</name>
    <name type="common">Black stem rust fungus</name>
    <dbReference type="NCBI Taxonomy" id="418459"/>
    <lineage>
        <taxon>Eukaryota</taxon>
        <taxon>Fungi</taxon>
        <taxon>Dikarya</taxon>
        <taxon>Basidiomycota</taxon>
        <taxon>Pucciniomycotina</taxon>
        <taxon>Pucciniomycetes</taxon>
        <taxon>Pucciniales</taxon>
        <taxon>Pucciniaceae</taxon>
        <taxon>Puccinia</taxon>
    </lineage>
</organism>
<dbReference type="VEuPathDB" id="FungiDB:PGTG_18589"/>
<reference evidence="3" key="2">
    <citation type="journal article" date="2011" name="Proc. Natl. Acad. Sci. U.S.A.">
        <title>Obligate biotrophy features unraveled by the genomic analysis of rust fungi.</title>
        <authorList>
            <person name="Duplessis S."/>
            <person name="Cuomo C.A."/>
            <person name="Lin Y.-C."/>
            <person name="Aerts A."/>
            <person name="Tisserant E."/>
            <person name="Veneault-Fourrey C."/>
            <person name="Joly D.L."/>
            <person name="Hacquard S."/>
            <person name="Amselem J."/>
            <person name="Cantarel B.L."/>
            <person name="Chiu R."/>
            <person name="Coutinho P.M."/>
            <person name="Feau N."/>
            <person name="Field M."/>
            <person name="Frey P."/>
            <person name="Gelhaye E."/>
            <person name="Goldberg J."/>
            <person name="Grabherr M.G."/>
            <person name="Kodira C.D."/>
            <person name="Kohler A."/>
            <person name="Kuees U."/>
            <person name="Lindquist E.A."/>
            <person name="Lucas S.M."/>
            <person name="Mago R."/>
            <person name="Mauceli E."/>
            <person name="Morin E."/>
            <person name="Murat C."/>
            <person name="Pangilinan J.L."/>
            <person name="Park R."/>
            <person name="Pearson M."/>
            <person name="Quesneville H."/>
            <person name="Rouhier N."/>
            <person name="Sakthikumar S."/>
            <person name="Salamov A.A."/>
            <person name="Schmutz J."/>
            <person name="Selles B."/>
            <person name="Shapiro H."/>
            <person name="Tanguay P."/>
            <person name="Tuskan G.A."/>
            <person name="Henrissat B."/>
            <person name="Van de Peer Y."/>
            <person name="Rouze P."/>
            <person name="Ellis J.G."/>
            <person name="Dodds P.N."/>
            <person name="Schein J.E."/>
            <person name="Zhong S."/>
            <person name="Hamelin R.C."/>
            <person name="Grigoriev I.V."/>
            <person name="Szabo L.J."/>
            <person name="Martin F."/>
        </authorList>
    </citation>
    <scope>NUCLEOTIDE SEQUENCE [LARGE SCALE GENOMIC DNA]</scope>
    <source>
        <strain evidence="3">CRL 75-36-700-3 / race SCCL</strain>
    </source>
</reference>
<reference key="1">
    <citation type="submission" date="2007-01" db="EMBL/GenBank/DDBJ databases">
        <title>The Genome Sequence of Puccinia graminis f. sp. tritici Strain CRL 75-36-700-3.</title>
        <authorList>
            <consortium name="The Broad Institute Genome Sequencing Platform"/>
            <person name="Birren B."/>
            <person name="Lander E."/>
            <person name="Galagan J."/>
            <person name="Nusbaum C."/>
            <person name="Devon K."/>
            <person name="Cuomo C."/>
            <person name="Jaffe D."/>
            <person name="Butler J."/>
            <person name="Alvarez P."/>
            <person name="Gnerre S."/>
            <person name="Grabherr M."/>
            <person name="Mauceli E."/>
            <person name="Brockman W."/>
            <person name="Young S."/>
            <person name="LaButti K."/>
            <person name="Sykes S."/>
            <person name="DeCaprio D."/>
            <person name="Crawford M."/>
            <person name="Koehrsen M."/>
            <person name="Engels R."/>
            <person name="Montgomery P."/>
            <person name="Pearson M."/>
            <person name="Howarth C."/>
            <person name="Larson L."/>
            <person name="White J."/>
            <person name="Zeng Q."/>
            <person name="Kodira C."/>
            <person name="Yandava C."/>
            <person name="Alvarado L."/>
            <person name="O'Leary S."/>
            <person name="Szabo L."/>
            <person name="Dean R."/>
            <person name="Schein J."/>
        </authorList>
    </citation>
    <scope>NUCLEOTIDE SEQUENCE</scope>
    <source>
        <strain>CRL 75-36-700-3</strain>
    </source>
</reference>
<feature type="compositionally biased region" description="Low complexity" evidence="1">
    <location>
        <begin position="212"/>
        <end position="236"/>
    </location>
</feature>